<reference evidence="1" key="1">
    <citation type="journal article" date="2014" name="Front. Microbiol.">
        <title>High frequency of phylogenetically diverse reductive dehalogenase-homologous genes in deep subseafloor sedimentary metagenomes.</title>
        <authorList>
            <person name="Kawai M."/>
            <person name="Futagami T."/>
            <person name="Toyoda A."/>
            <person name="Takaki Y."/>
            <person name="Nishi S."/>
            <person name="Hori S."/>
            <person name="Arai W."/>
            <person name="Tsubouchi T."/>
            <person name="Morono Y."/>
            <person name="Uchiyama I."/>
            <person name="Ito T."/>
            <person name="Fujiyama A."/>
            <person name="Inagaki F."/>
            <person name="Takami H."/>
        </authorList>
    </citation>
    <scope>NUCLEOTIDE SEQUENCE</scope>
    <source>
        <strain evidence="1">Expedition CK06-06</strain>
    </source>
</reference>
<organism evidence="1">
    <name type="scientific">marine sediment metagenome</name>
    <dbReference type="NCBI Taxonomy" id="412755"/>
    <lineage>
        <taxon>unclassified sequences</taxon>
        <taxon>metagenomes</taxon>
        <taxon>ecological metagenomes</taxon>
    </lineage>
</organism>
<dbReference type="AlphaFoldDB" id="X0T1N9"/>
<protein>
    <recommendedName>
        <fullName evidence="2">HNH domain-containing protein</fullName>
    </recommendedName>
</protein>
<name>X0T1N9_9ZZZZ</name>
<comment type="caution">
    <text evidence="1">The sequence shown here is derived from an EMBL/GenBank/DDBJ whole genome shotgun (WGS) entry which is preliminary data.</text>
</comment>
<evidence type="ECO:0000313" key="1">
    <source>
        <dbReference type="EMBL" id="GAF81276.1"/>
    </source>
</evidence>
<sequence length="128" mass="14860">MTYKKCTCCNKPKPIEDFYFTGRYTLAGKNIRRAKCKKCVQGVKTARRTNIRAWLKQYKRNSACEKCGYSKETHANFKHQALEFHHPQNNKEFAIGEAAARGLAIKKIKKEIDKCVILCSRCHTEIHH</sequence>
<dbReference type="EMBL" id="BARS01003335">
    <property type="protein sequence ID" value="GAF81276.1"/>
    <property type="molecule type" value="Genomic_DNA"/>
</dbReference>
<evidence type="ECO:0008006" key="2">
    <source>
        <dbReference type="Google" id="ProtNLM"/>
    </source>
</evidence>
<proteinExistence type="predicted"/>
<accession>X0T1N9</accession>
<gene>
    <name evidence="1" type="ORF">S01H1_06457</name>
</gene>